<name>A0A1I5LEK2_9BACI</name>
<dbReference type="OrthoDB" id="9811097at2"/>
<dbReference type="GO" id="GO:0015074">
    <property type="term" value="P:DNA integration"/>
    <property type="evidence" value="ECO:0007669"/>
    <property type="project" value="UniProtKB-KW"/>
</dbReference>
<dbReference type="EMBL" id="BJWI01000002">
    <property type="protein sequence ID" value="GEM00862.1"/>
    <property type="molecule type" value="Genomic_DNA"/>
</dbReference>
<dbReference type="PANTHER" id="PTHR30461">
    <property type="entry name" value="DNA-INVERTASE FROM LAMBDOID PROPHAGE"/>
    <property type="match status" value="1"/>
</dbReference>
<dbReference type="CDD" id="cd03768">
    <property type="entry name" value="SR_ResInv"/>
    <property type="match status" value="1"/>
</dbReference>
<keyword evidence="6" id="KW-0175">Coiled coil</keyword>
<dbReference type="InterPro" id="IPR050639">
    <property type="entry name" value="SSR_resolvase"/>
</dbReference>
<dbReference type="InterPro" id="IPR011109">
    <property type="entry name" value="DNA_bind_recombinase_dom"/>
</dbReference>
<dbReference type="GO" id="GO:0000150">
    <property type="term" value="F:DNA strand exchange activity"/>
    <property type="evidence" value="ECO:0007669"/>
    <property type="project" value="InterPro"/>
</dbReference>
<keyword evidence="3" id="KW-0233">DNA recombination</keyword>
<evidence type="ECO:0000313" key="9">
    <source>
        <dbReference type="EMBL" id="GEM00862.1"/>
    </source>
</evidence>
<organism evidence="10 11">
    <name type="scientific">Halolactibacillus halophilus</name>
    <dbReference type="NCBI Taxonomy" id="306540"/>
    <lineage>
        <taxon>Bacteria</taxon>
        <taxon>Bacillati</taxon>
        <taxon>Bacillota</taxon>
        <taxon>Bacilli</taxon>
        <taxon>Bacillales</taxon>
        <taxon>Bacillaceae</taxon>
        <taxon>Halolactibacillus</taxon>
    </lineage>
</organism>
<dbReference type="Gene3D" id="3.90.1750.20">
    <property type="entry name" value="Putative Large Serine Recombinase, Chain B, Domain 2"/>
    <property type="match status" value="1"/>
</dbReference>
<feature type="domain" description="Recombinase" evidence="8">
    <location>
        <begin position="160"/>
        <end position="263"/>
    </location>
</feature>
<feature type="domain" description="Resolvase/invertase-type recombinase catalytic" evidence="7">
    <location>
        <begin position="3"/>
        <end position="151"/>
    </location>
</feature>
<dbReference type="InterPro" id="IPR006118">
    <property type="entry name" value="Recombinase_CS"/>
</dbReference>
<dbReference type="Pfam" id="PF13408">
    <property type="entry name" value="Zn_ribbon_recom"/>
    <property type="match status" value="1"/>
</dbReference>
<reference evidence="9 12" key="2">
    <citation type="submission" date="2019-07" db="EMBL/GenBank/DDBJ databases">
        <title>Whole genome shotgun sequence of Halolactibacillus halophilus NBRC 100868.</title>
        <authorList>
            <person name="Hosoyama A."/>
            <person name="Uohara A."/>
            <person name="Ohji S."/>
            <person name="Ichikawa N."/>
        </authorList>
    </citation>
    <scope>NUCLEOTIDE SEQUENCE [LARGE SCALE GENOMIC DNA]</scope>
    <source>
        <strain evidence="9 12">NBRC 100868</strain>
    </source>
</reference>
<evidence type="ECO:0000259" key="7">
    <source>
        <dbReference type="PROSITE" id="PS51736"/>
    </source>
</evidence>
<evidence type="ECO:0000256" key="6">
    <source>
        <dbReference type="SAM" id="Coils"/>
    </source>
</evidence>
<dbReference type="SUPFAM" id="SSF53041">
    <property type="entry name" value="Resolvase-like"/>
    <property type="match status" value="1"/>
</dbReference>
<dbReference type="GO" id="GO:0003677">
    <property type="term" value="F:DNA binding"/>
    <property type="evidence" value="ECO:0007669"/>
    <property type="project" value="UniProtKB-KW"/>
</dbReference>
<evidence type="ECO:0000313" key="10">
    <source>
        <dbReference type="EMBL" id="SFO95625.1"/>
    </source>
</evidence>
<evidence type="ECO:0000256" key="3">
    <source>
        <dbReference type="ARBA" id="ARBA00023172"/>
    </source>
</evidence>
<dbReference type="PROSITE" id="PS51736">
    <property type="entry name" value="RECOMBINASES_3"/>
    <property type="match status" value="1"/>
</dbReference>
<dbReference type="PROSITE" id="PS00397">
    <property type="entry name" value="RECOMBINASES_1"/>
    <property type="match status" value="1"/>
</dbReference>
<dbReference type="FunFam" id="3.40.50.1390:FF:000009">
    <property type="entry name" value="Recombinase family protein"/>
    <property type="match status" value="1"/>
</dbReference>
<dbReference type="PROSITE" id="PS51737">
    <property type="entry name" value="RECOMBINASE_DNA_BIND"/>
    <property type="match status" value="1"/>
</dbReference>
<dbReference type="RefSeq" id="WP_089829569.1">
    <property type="nucleotide sequence ID" value="NZ_BJWI01000002.1"/>
</dbReference>
<dbReference type="InterPro" id="IPR025827">
    <property type="entry name" value="Zn_ribbon_recom_dom"/>
</dbReference>
<evidence type="ECO:0000256" key="1">
    <source>
        <dbReference type="ARBA" id="ARBA00022908"/>
    </source>
</evidence>
<dbReference type="Proteomes" id="UP000242243">
    <property type="component" value="Unassembled WGS sequence"/>
</dbReference>
<keyword evidence="1" id="KW-0229">DNA integration</keyword>
<dbReference type="EMBL" id="FOXC01000002">
    <property type="protein sequence ID" value="SFO95625.1"/>
    <property type="molecule type" value="Genomic_DNA"/>
</dbReference>
<evidence type="ECO:0000313" key="11">
    <source>
        <dbReference type="Proteomes" id="UP000242243"/>
    </source>
</evidence>
<dbReference type="PANTHER" id="PTHR30461:SF23">
    <property type="entry name" value="DNA RECOMBINASE-RELATED"/>
    <property type="match status" value="1"/>
</dbReference>
<dbReference type="STRING" id="306540.SAMN05421839_10230"/>
<evidence type="ECO:0000259" key="8">
    <source>
        <dbReference type="PROSITE" id="PS51737"/>
    </source>
</evidence>
<sequence length="476" mass="54712">MNKTAIYVRVSTQEQVMEGYSIGAQTEKLKSYCSIKDWTIYDIYTDGGFSGSNMERPGLTKLIHDVRQNKINNVLVYKLDRLSRSQKDTLYLIEDVFLKHHVNFVSINENFDTSSPFGRAMIGILSVFAQLEREQIKERSHMGRVERAKEGYFHGGGFIPIGYDYVGGVLIINEYEAMQVRKVFKLFLNDTPIDRIQKTMNSKYTYKSGNWGSHSVVRNVITNNLYIGKVSFGGKSYDGKHQPIIDEEVFNEANKRYAARSNIKGKSNPFKSKHLLTGLLYCGNCGARYFAKGNYSGRGENKRYYPYYTCYSRAKTNKKLVVDPTCKNTSFPVVKLEPIIIEEIKKLAFDPSRINEIKGQVPKKENDQPVIESRIAELDKQISRMLDLYQNNNMPFEQITARIEQLNDEKESLTDELNNLDINQPTITIDQAAELLSRASDILDNGSVDERRKLIHSLIDRITIYDTDFEIQWSFT</sequence>
<dbReference type="Pfam" id="PF00239">
    <property type="entry name" value="Resolvase"/>
    <property type="match status" value="1"/>
</dbReference>
<dbReference type="Pfam" id="PF07508">
    <property type="entry name" value="Recombinase"/>
    <property type="match status" value="1"/>
</dbReference>
<reference evidence="10 11" key="1">
    <citation type="submission" date="2016-10" db="EMBL/GenBank/DDBJ databases">
        <authorList>
            <person name="de Groot N.N."/>
        </authorList>
    </citation>
    <scope>NUCLEOTIDE SEQUENCE [LARGE SCALE GENOMIC DNA]</scope>
    <source>
        <strain evidence="10 11">DSM 17073</strain>
    </source>
</reference>
<evidence type="ECO:0000256" key="4">
    <source>
        <dbReference type="PIRSR" id="PIRSR606118-50"/>
    </source>
</evidence>
<dbReference type="InterPro" id="IPR036162">
    <property type="entry name" value="Resolvase-like_N_sf"/>
</dbReference>
<dbReference type="SMART" id="SM00857">
    <property type="entry name" value="Resolvase"/>
    <property type="match status" value="1"/>
</dbReference>
<gene>
    <name evidence="9" type="primary">int</name>
    <name evidence="9" type="ORF">HHA03_03940</name>
    <name evidence="10" type="ORF">SAMN05421839_10230</name>
</gene>
<feature type="active site" description="O-(5'-phospho-DNA)-serine intermediate" evidence="4 5">
    <location>
        <position position="11"/>
    </location>
</feature>
<evidence type="ECO:0000256" key="5">
    <source>
        <dbReference type="PROSITE-ProRule" id="PRU10137"/>
    </source>
</evidence>
<dbReference type="AlphaFoldDB" id="A0A1I5LEK2"/>
<accession>A0A1I5LEK2</accession>
<proteinExistence type="predicted"/>
<dbReference type="Gene3D" id="3.40.50.1390">
    <property type="entry name" value="Resolvase, N-terminal catalytic domain"/>
    <property type="match status" value="1"/>
</dbReference>
<dbReference type="InterPro" id="IPR006119">
    <property type="entry name" value="Resolv_N"/>
</dbReference>
<dbReference type="Proteomes" id="UP000321547">
    <property type="component" value="Unassembled WGS sequence"/>
</dbReference>
<dbReference type="InterPro" id="IPR038109">
    <property type="entry name" value="DNA_bind_recomb_sf"/>
</dbReference>
<protein>
    <submittedName>
        <fullName evidence="9">Integrase</fullName>
    </submittedName>
    <submittedName>
        <fullName evidence="10">Site-specific DNA recombinase</fullName>
    </submittedName>
</protein>
<keyword evidence="12" id="KW-1185">Reference proteome</keyword>
<evidence type="ECO:0000256" key="2">
    <source>
        <dbReference type="ARBA" id="ARBA00023125"/>
    </source>
</evidence>
<keyword evidence="2" id="KW-0238">DNA-binding</keyword>
<feature type="coiled-coil region" evidence="6">
    <location>
        <begin position="396"/>
        <end position="423"/>
    </location>
</feature>
<evidence type="ECO:0000313" key="12">
    <source>
        <dbReference type="Proteomes" id="UP000321547"/>
    </source>
</evidence>